<dbReference type="AlphaFoldDB" id="A0A5S4GNU7"/>
<evidence type="ECO:0000256" key="1">
    <source>
        <dbReference type="SAM" id="MobiDB-lite"/>
    </source>
</evidence>
<proteinExistence type="predicted"/>
<dbReference type="InterPro" id="IPR006311">
    <property type="entry name" value="TAT_signal"/>
</dbReference>
<comment type="caution">
    <text evidence="2">The sequence shown here is derived from an EMBL/GenBank/DDBJ whole genome shotgun (WGS) entry which is preliminary data.</text>
</comment>
<dbReference type="Proteomes" id="UP000305238">
    <property type="component" value="Unassembled WGS sequence"/>
</dbReference>
<keyword evidence="3" id="KW-1185">Reference proteome</keyword>
<dbReference type="OrthoDB" id="3483127at2"/>
<organism evidence="2 3">
    <name type="scientific">Actinomadura geliboluensis</name>
    <dbReference type="NCBI Taxonomy" id="882440"/>
    <lineage>
        <taxon>Bacteria</taxon>
        <taxon>Bacillati</taxon>
        <taxon>Actinomycetota</taxon>
        <taxon>Actinomycetes</taxon>
        <taxon>Streptosporangiales</taxon>
        <taxon>Thermomonosporaceae</taxon>
        <taxon>Actinomadura</taxon>
    </lineage>
</organism>
<sequence>MDSAAHTAPPDRDRPPAPVTRRRFLGRTAIAGSVAVAAGSTLAGSGSVPSGHAAAASTPGAGAAPAPPAAPLDRQREMLLQAARAGAVYPIEFRGFGESARGTARVTAARLLAAERRLDPARLARARAGADALIAQGLFGAPQGRLLAGIGRHAAQAGDAAQKDLRAFVALGVATLSPHFDPADDAMAEIWLGGLGREHRLGRQPQPIAHRN</sequence>
<dbReference type="EMBL" id="VCKZ01000199">
    <property type="protein sequence ID" value="TMR34625.1"/>
    <property type="molecule type" value="Genomic_DNA"/>
</dbReference>
<protein>
    <submittedName>
        <fullName evidence="2">Uncharacterized protein</fullName>
    </submittedName>
</protein>
<accession>A0A5S4GNU7</accession>
<feature type="region of interest" description="Disordered" evidence="1">
    <location>
        <begin position="1"/>
        <end position="20"/>
    </location>
</feature>
<dbReference type="RefSeq" id="WP_138638886.1">
    <property type="nucleotide sequence ID" value="NZ_JBIATF010000007.1"/>
</dbReference>
<gene>
    <name evidence="2" type="ORF">ETD96_24800</name>
</gene>
<dbReference type="PROSITE" id="PS51318">
    <property type="entry name" value="TAT"/>
    <property type="match status" value="1"/>
</dbReference>
<name>A0A5S4GNU7_9ACTN</name>
<evidence type="ECO:0000313" key="3">
    <source>
        <dbReference type="Proteomes" id="UP000305238"/>
    </source>
</evidence>
<feature type="compositionally biased region" description="Low complexity" evidence="1">
    <location>
        <begin position="46"/>
        <end position="64"/>
    </location>
</feature>
<evidence type="ECO:0000313" key="2">
    <source>
        <dbReference type="EMBL" id="TMR34625.1"/>
    </source>
</evidence>
<reference evidence="2 3" key="1">
    <citation type="submission" date="2019-05" db="EMBL/GenBank/DDBJ databases">
        <title>Draft genome sequence of Actinomadura geliboluensis A8036.</title>
        <authorList>
            <person name="Saricaoglu S."/>
            <person name="Isik K."/>
        </authorList>
    </citation>
    <scope>NUCLEOTIDE SEQUENCE [LARGE SCALE GENOMIC DNA]</scope>
    <source>
        <strain evidence="2 3">A8036</strain>
    </source>
</reference>
<feature type="region of interest" description="Disordered" evidence="1">
    <location>
        <begin position="46"/>
        <end position="70"/>
    </location>
</feature>